<keyword evidence="2" id="KW-1185">Reference proteome</keyword>
<comment type="caution">
    <text evidence="1">The sequence shown here is derived from an EMBL/GenBank/DDBJ whole genome shotgun (WGS) entry which is preliminary data.</text>
</comment>
<accession>A0AAV6Y3K4</accession>
<sequence length="174" mass="19607">MATDDDVIEKLEHTFEDATRHQVETLEAILERNGGVSYLHPYLGGYDEPPVDAATFRRSVPLSCYDNYYDHISKLADGVLCDDRGQPLLSVDQLLCFFYRLGLDVEALAFGKTDISYFYLNIFFGKNLNFWIFNSSGTSSMKPKLLPCFDSKPGRAVSSLVHQGSGAILRRYES</sequence>
<reference evidence="1" key="1">
    <citation type="submission" date="2019-10" db="EMBL/GenBank/DDBJ databases">
        <authorList>
            <person name="Zhang R."/>
            <person name="Pan Y."/>
            <person name="Wang J."/>
            <person name="Ma R."/>
            <person name="Yu S."/>
        </authorList>
    </citation>
    <scope>NUCLEOTIDE SEQUENCE</scope>
    <source>
        <strain evidence="1">LA-IB0</strain>
        <tissue evidence="1">Leaf</tissue>
    </source>
</reference>
<dbReference type="GO" id="GO:0016881">
    <property type="term" value="F:acid-amino acid ligase activity"/>
    <property type="evidence" value="ECO:0007669"/>
    <property type="project" value="TreeGrafter"/>
</dbReference>
<proteinExistence type="predicted"/>
<name>A0AAV6Y3K4_9LAMI</name>
<dbReference type="EMBL" id="WHWC01000002">
    <property type="protein sequence ID" value="KAG8389399.1"/>
    <property type="molecule type" value="Genomic_DNA"/>
</dbReference>
<evidence type="ECO:0000313" key="1">
    <source>
        <dbReference type="EMBL" id="KAG8389399.1"/>
    </source>
</evidence>
<organism evidence="1 2">
    <name type="scientific">Buddleja alternifolia</name>
    <dbReference type="NCBI Taxonomy" id="168488"/>
    <lineage>
        <taxon>Eukaryota</taxon>
        <taxon>Viridiplantae</taxon>
        <taxon>Streptophyta</taxon>
        <taxon>Embryophyta</taxon>
        <taxon>Tracheophyta</taxon>
        <taxon>Spermatophyta</taxon>
        <taxon>Magnoliopsida</taxon>
        <taxon>eudicotyledons</taxon>
        <taxon>Gunneridae</taxon>
        <taxon>Pentapetalae</taxon>
        <taxon>asterids</taxon>
        <taxon>lamiids</taxon>
        <taxon>Lamiales</taxon>
        <taxon>Scrophulariaceae</taxon>
        <taxon>Buddlejeae</taxon>
        <taxon>Buddleja</taxon>
    </lineage>
</organism>
<protein>
    <recommendedName>
        <fullName evidence="3">Arginine decarboxylase</fullName>
    </recommendedName>
</protein>
<dbReference type="Proteomes" id="UP000826271">
    <property type="component" value="Unassembled WGS sequence"/>
</dbReference>
<evidence type="ECO:0008006" key="3">
    <source>
        <dbReference type="Google" id="ProtNLM"/>
    </source>
</evidence>
<dbReference type="PANTHER" id="PTHR31901">
    <property type="entry name" value="GH3 DOMAIN-CONTAINING PROTEIN"/>
    <property type="match status" value="1"/>
</dbReference>
<dbReference type="AlphaFoldDB" id="A0AAV6Y3K4"/>
<dbReference type="GO" id="GO:0005737">
    <property type="term" value="C:cytoplasm"/>
    <property type="evidence" value="ECO:0007669"/>
    <property type="project" value="TreeGrafter"/>
</dbReference>
<dbReference type="Pfam" id="PF03321">
    <property type="entry name" value="GH3"/>
    <property type="match status" value="1"/>
</dbReference>
<evidence type="ECO:0000313" key="2">
    <source>
        <dbReference type="Proteomes" id="UP000826271"/>
    </source>
</evidence>
<gene>
    <name evidence="1" type="ORF">BUALT_Bualt02G0225200</name>
</gene>
<dbReference type="PANTHER" id="PTHR31901:SF44">
    <property type="entry name" value="INDOLE-3-ACETIC ACID-AMIDO SYNTHETASE GH3.6-RELATED"/>
    <property type="match status" value="1"/>
</dbReference>
<dbReference type="InterPro" id="IPR004993">
    <property type="entry name" value="GH3"/>
</dbReference>